<feature type="region of interest" description="Disordered" evidence="1">
    <location>
        <begin position="85"/>
        <end position="135"/>
    </location>
</feature>
<organism evidence="2 3">
    <name type="scientific">Knipowitschia caucasica</name>
    <name type="common">Caucasian dwarf goby</name>
    <name type="synonym">Pomatoschistus caucasicus</name>
    <dbReference type="NCBI Taxonomy" id="637954"/>
    <lineage>
        <taxon>Eukaryota</taxon>
        <taxon>Metazoa</taxon>
        <taxon>Chordata</taxon>
        <taxon>Craniata</taxon>
        <taxon>Vertebrata</taxon>
        <taxon>Euteleostomi</taxon>
        <taxon>Actinopterygii</taxon>
        <taxon>Neopterygii</taxon>
        <taxon>Teleostei</taxon>
        <taxon>Neoteleostei</taxon>
        <taxon>Acanthomorphata</taxon>
        <taxon>Gobiaria</taxon>
        <taxon>Gobiiformes</taxon>
        <taxon>Gobioidei</taxon>
        <taxon>Gobiidae</taxon>
        <taxon>Gobiinae</taxon>
        <taxon>Knipowitschia</taxon>
    </lineage>
</organism>
<dbReference type="EMBL" id="OZ035823">
    <property type="protein sequence ID" value="CAL1568840.1"/>
    <property type="molecule type" value="Genomic_DNA"/>
</dbReference>
<evidence type="ECO:0000256" key="1">
    <source>
        <dbReference type="SAM" id="MobiDB-lite"/>
    </source>
</evidence>
<dbReference type="Proteomes" id="UP001497482">
    <property type="component" value="Chromosome 1"/>
</dbReference>
<reference evidence="2 3" key="1">
    <citation type="submission" date="2024-04" db="EMBL/GenBank/DDBJ databases">
        <authorList>
            <person name="Waldvogel A.-M."/>
            <person name="Schoenle A."/>
        </authorList>
    </citation>
    <scope>NUCLEOTIDE SEQUENCE [LARGE SCALE GENOMIC DNA]</scope>
</reference>
<accession>A0AAV2IWC8</accession>
<protein>
    <submittedName>
        <fullName evidence="2">Uncharacterized protein</fullName>
    </submittedName>
</protein>
<dbReference type="AlphaFoldDB" id="A0AAV2IWC8"/>
<proteinExistence type="predicted"/>
<name>A0AAV2IWC8_KNICA</name>
<evidence type="ECO:0000313" key="2">
    <source>
        <dbReference type="EMBL" id="CAL1568840.1"/>
    </source>
</evidence>
<sequence length="156" mass="17373">MEKDIAAKVRQCMSVLRPNYRPRSPTRSGLGEPRQVIPQWRQLSALIGFAWSDGWESGAETGEDQEKVRRSTACTRAALNQRKKDWLHVNSPLHDQQIKANDPVTQRLEKSEKTPTGIGLGRSGQSDAANGIKPSVNKIKTRKRVGAARCVGRIVF</sequence>
<evidence type="ECO:0000313" key="3">
    <source>
        <dbReference type="Proteomes" id="UP001497482"/>
    </source>
</evidence>
<gene>
    <name evidence="2" type="ORF">KC01_LOCUS1379</name>
</gene>
<keyword evidence="3" id="KW-1185">Reference proteome</keyword>